<sequence>MTKNNKNTNTTNDKAVYEPKDESTVKSVKSKSNPSVLIGAAFLMAASSCGPGFIAQTGKFTFDLDKSFAFVILSAVLISLIAQLNVWRVISVSGMRGQDIANKVLPGLGYFIAALVAIGGLAFNIGNVGGAGIGLNILFGLDPRIGAAIGGIIGILIFSNPKAKSILDQTSKYFGIIMIILITYVAIKTKPPVGEAFGSMIVPEKSMTELFPAIITLIGGTVGGYIIFSGGHRLVDAGITGEENLDEVNKSAILGIVVAFIMRVLLFLAILGAIRIARDQIDPQDIAATAFRVGAGNVGYKVFGLLFFLASLTPIVGAAYTSVSFLKTLSTTVAKKESLITNLFLVISTIVFIIIGKPQKLLVVVGTLNGFILPITLAVMLAATRKKDIIGEYKHSKLLYVLGILVVIFTGIMSIKTLIEMVSVGI</sequence>
<dbReference type="GO" id="GO:0015086">
    <property type="term" value="F:cadmium ion transmembrane transporter activity"/>
    <property type="evidence" value="ECO:0007669"/>
    <property type="project" value="TreeGrafter"/>
</dbReference>
<evidence type="ECO:0000313" key="8">
    <source>
        <dbReference type="Proteomes" id="UP000261011"/>
    </source>
</evidence>
<dbReference type="RefSeq" id="WP_117520523.1">
    <property type="nucleotide sequence ID" value="NZ_AP031484.1"/>
</dbReference>
<dbReference type="AlphaFoldDB" id="A0A3E2TLA7"/>
<dbReference type="PANTHER" id="PTHR11706">
    <property type="entry name" value="SOLUTE CARRIER PROTEIN FAMILY 11 MEMBER"/>
    <property type="match status" value="1"/>
</dbReference>
<feature type="transmembrane region" description="Helical" evidence="6">
    <location>
        <begin position="170"/>
        <end position="187"/>
    </location>
</feature>
<evidence type="ECO:0000256" key="5">
    <source>
        <dbReference type="SAM" id="MobiDB-lite"/>
    </source>
</evidence>
<dbReference type="GO" id="GO:0005886">
    <property type="term" value="C:plasma membrane"/>
    <property type="evidence" value="ECO:0007669"/>
    <property type="project" value="TreeGrafter"/>
</dbReference>
<organism evidence="7 8">
    <name type="scientific">Anaerococcus nagyae</name>
    <dbReference type="NCBI Taxonomy" id="1755241"/>
    <lineage>
        <taxon>Bacteria</taxon>
        <taxon>Bacillati</taxon>
        <taxon>Bacillota</taxon>
        <taxon>Tissierellia</taxon>
        <taxon>Tissierellales</taxon>
        <taxon>Peptoniphilaceae</taxon>
        <taxon>Anaerococcus</taxon>
    </lineage>
</organism>
<dbReference type="OrthoDB" id="141480at2"/>
<feature type="compositionally biased region" description="Low complexity" evidence="5">
    <location>
        <begin position="1"/>
        <end position="12"/>
    </location>
</feature>
<feature type="transmembrane region" description="Helical" evidence="6">
    <location>
        <begin position="302"/>
        <end position="326"/>
    </location>
</feature>
<dbReference type="Pfam" id="PF01566">
    <property type="entry name" value="Nramp"/>
    <property type="match status" value="1"/>
</dbReference>
<feature type="transmembrane region" description="Helical" evidence="6">
    <location>
        <begin position="252"/>
        <end position="274"/>
    </location>
</feature>
<reference evidence="7 8" key="1">
    <citation type="submission" date="2018-08" db="EMBL/GenBank/DDBJ databases">
        <title>A genome reference for cultivated species of the human gut microbiota.</title>
        <authorList>
            <person name="Zou Y."/>
            <person name="Xue W."/>
            <person name="Luo G."/>
        </authorList>
    </citation>
    <scope>NUCLEOTIDE SEQUENCE [LARGE SCALE GENOMIC DNA]</scope>
    <source>
        <strain evidence="7 8">OF01-3</strain>
    </source>
</reference>
<dbReference type="EMBL" id="QVEU01000001">
    <property type="protein sequence ID" value="RGB78217.1"/>
    <property type="molecule type" value="Genomic_DNA"/>
</dbReference>
<keyword evidence="3 6" id="KW-1133">Transmembrane helix</keyword>
<keyword evidence="2 6" id="KW-0812">Transmembrane</keyword>
<keyword evidence="4 6" id="KW-0472">Membrane</keyword>
<accession>A0A3E2TLA7</accession>
<evidence type="ECO:0000256" key="3">
    <source>
        <dbReference type="ARBA" id="ARBA00022989"/>
    </source>
</evidence>
<evidence type="ECO:0000256" key="2">
    <source>
        <dbReference type="ARBA" id="ARBA00022692"/>
    </source>
</evidence>
<comment type="caution">
    <text evidence="7">The sequence shown here is derived from an EMBL/GenBank/DDBJ whole genome shotgun (WGS) entry which is preliminary data.</text>
</comment>
<feature type="transmembrane region" description="Helical" evidence="6">
    <location>
        <begin position="398"/>
        <end position="419"/>
    </location>
</feature>
<evidence type="ECO:0000313" key="7">
    <source>
        <dbReference type="EMBL" id="RGB78217.1"/>
    </source>
</evidence>
<dbReference type="PANTHER" id="PTHR11706:SF2">
    <property type="entry name" value="TRANSPORTER PROTEIN"/>
    <property type="match status" value="1"/>
</dbReference>
<feature type="transmembrane region" description="Helical" evidence="6">
    <location>
        <begin position="361"/>
        <end position="383"/>
    </location>
</feature>
<proteinExistence type="predicted"/>
<gene>
    <name evidence="7" type="ORF">DXA39_01845</name>
</gene>
<feature type="transmembrane region" description="Helical" evidence="6">
    <location>
        <begin position="338"/>
        <end position="355"/>
    </location>
</feature>
<dbReference type="GO" id="GO:0005384">
    <property type="term" value="F:manganese ion transmembrane transporter activity"/>
    <property type="evidence" value="ECO:0007669"/>
    <property type="project" value="TreeGrafter"/>
</dbReference>
<feature type="transmembrane region" description="Helical" evidence="6">
    <location>
        <begin position="36"/>
        <end position="55"/>
    </location>
</feature>
<dbReference type="GO" id="GO:0034755">
    <property type="term" value="P:iron ion transmembrane transport"/>
    <property type="evidence" value="ECO:0007669"/>
    <property type="project" value="TreeGrafter"/>
</dbReference>
<protein>
    <submittedName>
        <fullName evidence="7">Divalent metal cation transporter</fullName>
    </submittedName>
</protein>
<comment type="subcellular location">
    <subcellularLocation>
        <location evidence="1">Membrane</location>
        <topology evidence="1">Multi-pass membrane protein</topology>
    </subcellularLocation>
</comment>
<dbReference type="InterPro" id="IPR001046">
    <property type="entry name" value="NRAMP_fam"/>
</dbReference>
<evidence type="ECO:0000256" key="6">
    <source>
        <dbReference type="SAM" id="Phobius"/>
    </source>
</evidence>
<dbReference type="Proteomes" id="UP000261011">
    <property type="component" value="Unassembled WGS sequence"/>
</dbReference>
<evidence type="ECO:0000256" key="4">
    <source>
        <dbReference type="ARBA" id="ARBA00023136"/>
    </source>
</evidence>
<keyword evidence="8" id="KW-1185">Reference proteome</keyword>
<feature type="transmembrane region" description="Helical" evidence="6">
    <location>
        <begin position="137"/>
        <end position="158"/>
    </location>
</feature>
<feature type="region of interest" description="Disordered" evidence="5">
    <location>
        <begin position="1"/>
        <end position="28"/>
    </location>
</feature>
<feature type="transmembrane region" description="Helical" evidence="6">
    <location>
        <begin position="67"/>
        <end position="87"/>
    </location>
</feature>
<name>A0A3E2TLA7_9FIRM</name>
<feature type="transmembrane region" description="Helical" evidence="6">
    <location>
        <begin position="210"/>
        <end position="231"/>
    </location>
</feature>
<evidence type="ECO:0000256" key="1">
    <source>
        <dbReference type="ARBA" id="ARBA00004141"/>
    </source>
</evidence>
<feature type="compositionally biased region" description="Basic and acidic residues" evidence="5">
    <location>
        <begin position="15"/>
        <end position="24"/>
    </location>
</feature>
<feature type="transmembrane region" description="Helical" evidence="6">
    <location>
        <begin position="108"/>
        <end position="125"/>
    </location>
</feature>